<dbReference type="AlphaFoldDB" id="A0A4Z1IDH5"/>
<proteinExistence type="predicted"/>
<organism evidence="1 2">
    <name type="scientific">Botryotinia narcissicola</name>
    <dbReference type="NCBI Taxonomy" id="278944"/>
    <lineage>
        <taxon>Eukaryota</taxon>
        <taxon>Fungi</taxon>
        <taxon>Dikarya</taxon>
        <taxon>Ascomycota</taxon>
        <taxon>Pezizomycotina</taxon>
        <taxon>Leotiomycetes</taxon>
        <taxon>Helotiales</taxon>
        <taxon>Sclerotiniaceae</taxon>
        <taxon>Botryotinia</taxon>
    </lineage>
</organism>
<name>A0A4Z1IDH5_9HELO</name>
<dbReference type="OrthoDB" id="3552140at2759"/>
<gene>
    <name evidence="1" type="ORF">BOTNAR_0197g00120</name>
</gene>
<evidence type="ECO:0000313" key="2">
    <source>
        <dbReference type="Proteomes" id="UP000297452"/>
    </source>
</evidence>
<dbReference type="EMBL" id="PQXJ01000197">
    <property type="protein sequence ID" value="TGO57632.1"/>
    <property type="molecule type" value="Genomic_DNA"/>
</dbReference>
<keyword evidence="2" id="KW-1185">Reference proteome</keyword>
<comment type="caution">
    <text evidence="1">The sequence shown here is derived from an EMBL/GenBank/DDBJ whole genome shotgun (WGS) entry which is preliminary data.</text>
</comment>
<sequence length="67" mass="7660">MSHGCAWPTIPHALFDEDVSSCGFGFCEISKFWRDKPDIVELRLLNKRLSGALGFPLYFEQYSSEES</sequence>
<evidence type="ECO:0000313" key="1">
    <source>
        <dbReference type="EMBL" id="TGO57632.1"/>
    </source>
</evidence>
<dbReference type="Proteomes" id="UP000297452">
    <property type="component" value="Unassembled WGS sequence"/>
</dbReference>
<protein>
    <submittedName>
        <fullName evidence="1">Uncharacterized protein</fullName>
    </submittedName>
</protein>
<reference evidence="1 2" key="1">
    <citation type="submission" date="2017-12" db="EMBL/GenBank/DDBJ databases">
        <title>Comparative genomics of Botrytis spp.</title>
        <authorList>
            <person name="Valero-Jimenez C.A."/>
            <person name="Tapia P."/>
            <person name="Veloso J."/>
            <person name="Silva-Moreno E."/>
            <person name="Staats M."/>
            <person name="Valdes J.H."/>
            <person name="Van Kan J.A.L."/>
        </authorList>
    </citation>
    <scope>NUCLEOTIDE SEQUENCE [LARGE SCALE GENOMIC DNA]</scope>
    <source>
        <strain evidence="1 2">MUCL2120</strain>
    </source>
</reference>
<accession>A0A4Z1IDH5</accession>